<comment type="caution">
    <text evidence="6">The sequence shown here is derived from an EMBL/GenBank/DDBJ whole genome shotgun (WGS) entry which is preliminary data.</text>
</comment>
<keyword evidence="1" id="KW-0175">Coiled coil</keyword>
<protein>
    <recommendedName>
        <fullName evidence="5">DUF8003 domain-containing protein</fullName>
    </recommendedName>
</protein>
<feature type="domain" description="DUF8003" evidence="5">
    <location>
        <begin position="801"/>
        <end position="875"/>
    </location>
</feature>
<dbReference type="Proteomes" id="UP000275267">
    <property type="component" value="Unassembled WGS sequence"/>
</dbReference>
<feature type="chain" id="PRO_5017949077" description="DUF8003 domain-containing protein" evidence="4">
    <location>
        <begin position="33"/>
        <end position="1991"/>
    </location>
</feature>
<sequence>MRSTPWHPAFPFPAAGFLLPLLLLALFAVASGGPGPRPGSFNRGEADGAEAYSILTFHDYTPPPPPALLPPPAAPAATCAGDLRGVGDLNTQCVVQKSVRLGGGVYISGNGSLVILGGVAVTCERPGCVVSANLSGGILLGHRARVIAGWVSLAAANITLGDGAVVNTTALAGNPPDQTSGVPTGTYGDGGGHGGRGASCFVKKGQAQEDSWGGDTYAWSALKTPNSYGSKGGSTTVEKDYGGGGGGVVWLFAKDIVLNGTILADGGDGGTKGGGGSGGSIYLKAATMRGGGQISACGGNGLGGGGGGRVSIDVFSRHDDAQIFVHGGKSSGCLDNAGAAGTLYEEVPKSITVSNDNLSTQTDTVFLDPPYEPLWTNVLIRNRAKVSLPLRWSRIQAQGQILLAGATLTFGLTHYPYSEFELLAEELLMSDSTIKVFGALRMSVKMLLMWNSRMTIDGGRESGVATSLLEGSNLIVLKEASVIHSNANLGIHGQGVLNLSGQGDTIEAQRLILSLFYNIVVGPGAVLRGPLINGSSGEMAPKLNCEDESCPMEIFHPPEDCNLNSSLSFTLQICRVEDIDVSGLVQGTVINFNRARSVTVQTSGTISATGLGCRGGIGQGKVISSGISGGGGHGGKGGDGSYSGDHAEGGPAYGHADLPCELGSGSGNVSASSTAGGGIIVMGSLEQSLPILSLSGSVEANGGSFTGVASHDTIGGPGGGSGGTILLFVWTLLLKKDSVLSSVGGIGSNDSGGGGGGRIHFHWSDIPTGDDYVPFATVKGTIITRGGVSEGQGFPGENGTVTGKDCPKGLYGTFCKECPSGTYKNITGSSKSLCSPCPPNDLPHRAVYISVRGGVAETPCPYKCVSDRYRMPHCFTALEELIYAFGGPWLFGLLLSGLLVLLALVLSIARMKFVGTDELPGPAPTQHSSQIDHSFPFLESLNEAAATPDLMLGYLDFFLGGDEKRTDLPPRLHQRFPMSLIFGGDGSYMAPFSLHSDRVVTSLISQVDSETFQAVPSSIWHRLVAGLNAQLRLVRRGNLNATFLPVLKWLETHANPALNTYRVRVDLAWFQTTALGYCQFGLVLHALGEAVAAELQGGSVIKTDQHSVNQNTYADSQLEHSMTSDALLRKRITGTILNVENLKMLKDRRDLFYPLSLILHNTKPVGHQDLVGLVISILLLADFSLVLLTFLQLYSYSMVDVLLVLFILPLGILAPFPAGINALFSHGPRRSAGLARVYALWNITSLVNVMHKPGGCSTSSGRGGSGGAGPSGGDAKDLPQLLIRVGAAAALSVAGLLVSRRQRPPRQLLLPPRPPSSESDDAPSMKARTGLKELRILKNEDTRAKIISGNSVHTTTTTTTTTTTALVPLAPKCRSIADDEGYLLPEFDEMVLKEFGRGIDSIPTTPAARVREDVSNDHEIYKLRDLVKSLQEREKTLELQLMECYGLQEQDAAVRELENQLKISNVESKLYLLKIESLQSENQKLQTQLSENSKIISELEATRAKCKLLKNKLALDAEQAKEKTTSLQKMVDSLQDKETDEKNNRIEVEKNLKRLEELEKEATELRAANSRLQQENAHLIRRLELTRLPPVPKPKNSTEVKSLEEADRLKQENEKLTKEIEQLQSDRFADVEELVYLKWINACLRYEVRNKDAPSGKTVARDLSKTLSPKSELKAKQLIMEYANAGVEDNHLGHVEFGSECSSSRASSSGEPDDASIDIASMTKHKNPKKKKFFSKLRKLVLGKGKENRGVSTLERRVSISSCSFDDFNGRDSHDSYSSFMAEPNISDSRRHGDHVFSMHSSLDSMKSCPVGTEIGNERDPSEVKSVSSREERLNAFGHSGRLDSGKAIAEDAEIHKFADALITSSAFNAAEDQDEEEPAPAAAAEPEATADADADDDDLDFDFSKAKKKKKKDKVARSAPAKNEDDEPAPPAPTMADEEDEDPSVAAAAAAKKPQKKKKKKGTFATDDEDIVKILAEMEDHPQPEPEPER</sequence>
<gene>
    <name evidence="6" type="ORF">C2845_PM05G26060</name>
</gene>
<evidence type="ECO:0000259" key="5">
    <source>
        <dbReference type="Pfam" id="PF26010"/>
    </source>
</evidence>
<feature type="coiled-coil region" evidence="1">
    <location>
        <begin position="1447"/>
        <end position="1626"/>
    </location>
</feature>
<keyword evidence="3" id="KW-0812">Transmembrane</keyword>
<dbReference type="OrthoDB" id="1870283at2759"/>
<feature type="compositionally biased region" description="Basic and acidic residues" evidence="2">
    <location>
        <begin position="1977"/>
        <end position="1991"/>
    </location>
</feature>
<evidence type="ECO:0000256" key="2">
    <source>
        <dbReference type="SAM" id="MobiDB-lite"/>
    </source>
</evidence>
<feature type="region of interest" description="Disordered" evidence="2">
    <location>
        <begin position="1304"/>
        <end position="1326"/>
    </location>
</feature>
<keyword evidence="7" id="KW-1185">Reference proteome</keyword>
<feature type="transmembrane region" description="Helical" evidence="3">
    <location>
        <begin position="1201"/>
        <end position="1224"/>
    </location>
</feature>
<dbReference type="PANTHER" id="PTHR31513:SF9">
    <property type="entry name" value="TYROSINE-PROTEIN KINASE EPHRIN TYPE A_B RECEPTOR-LIKE DOMAIN-CONTAINING PROTEIN"/>
    <property type="match status" value="1"/>
</dbReference>
<evidence type="ECO:0000256" key="1">
    <source>
        <dbReference type="SAM" id="Coils"/>
    </source>
</evidence>
<feature type="transmembrane region" description="Helical" evidence="3">
    <location>
        <begin position="1170"/>
        <end position="1195"/>
    </location>
</feature>
<dbReference type="InterPro" id="IPR058316">
    <property type="entry name" value="DUF8003"/>
</dbReference>
<feature type="signal peptide" evidence="4">
    <location>
        <begin position="1"/>
        <end position="32"/>
    </location>
</feature>
<feature type="compositionally biased region" description="Basic residues" evidence="2">
    <location>
        <begin position="1954"/>
        <end position="1963"/>
    </location>
</feature>
<feature type="transmembrane region" description="Helical" evidence="3">
    <location>
        <begin position="1281"/>
        <end position="1299"/>
    </location>
</feature>
<dbReference type="Pfam" id="PF26010">
    <property type="entry name" value="DUF8003"/>
    <property type="match status" value="1"/>
</dbReference>
<proteinExistence type="predicted"/>
<feature type="transmembrane region" description="Helical" evidence="3">
    <location>
        <begin position="881"/>
        <end position="906"/>
    </location>
</feature>
<evidence type="ECO:0000256" key="4">
    <source>
        <dbReference type="SAM" id="SignalP"/>
    </source>
</evidence>
<dbReference type="PANTHER" id="PTHR31513">
    <property type="entry name" value="EPHRIN TYPE-B RECEPTOR"/>
    <property type="match status" value="1"/>
</dbReference>
<dbReference type="STRING" id="4540.A0A3L6SVW9"/>
<name>A0A3L6SVW9_PANMI</name>
<evidence type="ECO:0000313" key="7">
    <source>
        <dbReference type="Proteomes" id="UP000275267"/>
    </source>
</evidence>
<feature type="compositionally biased region" description="Basic and acidic residues" evidence="2">
    <location>
        <begin position="1816"/>
        <end position="1831"/>
    </location>
</feature>
<feature type="region of interest" description="Disordered" evidence="2">
    <location>
        <begin position="1808"/>
        <end position="1831"/>
    </location>
</feature>
<keyword evidence="3" id="KW-1133">Transmembrane helix</keyword>
<accession>A0A3L6SVW9</accession>
<keyword evidence="4" id="KW-0732">Signal</keyword>
<dbReference type="EMBL" id="PQIB02000003">
    <property type="protein sequence ID" value="RLN27615.1"/>
    <property type="molecule type" value="Genomic_DNA"/>
</dbReference>
<organism evidence="6 7">
    <name type="scientific">Panicum miliaceum</name>
    <name type="common">Proso millet</name>
    <name type="synonym">Broomcorn millet</name>
    <dbReference type="NCBI Taxonomy" id="4540"/>
    <lineage>
        <taxon>Eukaryota</taxon>
        <taxon>Viridiplantae</taxon>
        <taxon>Streptophyta</taxon>
        <taxon>Embryophyta</taxon>
        <taxon>Tracheophyta</taxon>
        <taxon>Spermatophyta</taxon>
        <taxon>Magnoliopsida</taxon>
        <taxon>Liliopsida</taxon>
        <taxon>Poales</taxon>
        <taxon>Poaceae</taxon>
        <taxon>PACMAD clade</taxon>
        <taxon>Panicoideae</taxon>
        <taxon>Panicodae</taxon>
        <taxon>Paniceae</taxon>
        <taxon>Panicinae</taxon>
        <taxon>Panicum</taxon>
        <taxon>Panicum sect. Panicum</taxon>
    </lineage>
</organism>
<evidence type="ECO:0000313" key="6">
    <source>
        <dbReference type="EMBL" id="RLN27615.1"/>
    </source>
</evidence>
<reference evidence="7" key="1">
    <citation type="journal article" date="2019" name="Nat. Commun.">
        <title>The genome of broomcorn millet.</title>
        <authorList>
            <person name="Zou C."/>
            <person name="Miki D."/>
            <person name="Li D."/>
            <person name="Tang Q."/>
            <person name="Xiao L."/>
            <person name="Rajput S."/>
            <person name="Deng P."/>
            <person name="Jia W."/>
            <person name="Huang R."/>
            <person name="Zhang M."/>
            <person name="Sun Y."/>
            <person name="Hu J."/>
            <person name="Fu X."/>
            <person name="Schnable P.S."/>
            <person name="Li F."/>
            <person name="Zhang H."/>
            <person name="Feng B."/>
            <person name="Zhu X."/>
            <person name="Liu R."/>
            <person name="Schnable J.C."/>
            <person name="Zhu J.-K."/>
            <person name="Zhang H."/>
        </authorList>
    </citation>
    <scope>NUCLEOTIDE SEQUENCE [LARGE SCALE GENOMIC DNA]</scope>
</reference>
<evidence type="ECO:0000256" key="3">
    <source>
        <dbReference type="SAM" id="Phobius"/>
    </source>
</evidence>
<keyword evidence="3" id="KW-0472">Membrane</keyword>
<feature type="region of interest" description="Disordered" evidence="2">
    <location>
        <begin position="1867"/>
        <end position="1991"/>
    </location>
</feature>
<feature type="compositionally biased region" description="Acidic residues" evidence="2">
    <location>
        <begin position="1889"/>
        <end position="1902"/>
    </location>
</feature>
<feature type="compositionally biased region" description="Gly residues" evidence="2">
    <location>
        <begin position="628"/>
        <end position="641"/>
    </location>
</feature>
<feature type="region of interest" description="Disordered" evidence="2">
    <location>
        <begin position="628"/>
        <end position="648"/>
    </location>
</feature>